<comment type="caution">
    <text evidence="1">The sequence shown here is derived from an EMBL/GenBank/DDBJ whole genome shotgun (WGS) entry which is preliminary data.</text>
</comment>
<protein>
    <submittedName>
        <fullName evidence="1">Uncharacterized protein</fullName>
    </submittedName>
</protein>
<sequence>MPSPHEFSQLLRTVEGGLRMVFHLAGSILTGFSAIRVALAVATGAIEDGDDQVQATVRHLSSARSQITRHCDALQTQDYSRTHFDSPGVLIRIGRLLSRFVGRGKDPLPPVNTLTDPERLAIKHDHKLVANLTVLLRSLEFRTSSTSLDAQLRRTQLIFANLDDLQRTLENAPEAIYGQRRT</sequence>
<dbReference type="Proteomes" id="UP000292702">
    <property type="component" value="Unassembled WGS sequence"/>
</dbReference>
<dbReference type="AlphaFoldDB" id="A0A4R0RFN3"/>
<evidence type="ECO:0000313" key="1">
    <source>
        <dbReference type="EMBL" id="TCD61194.1"/>
    </source>
</evidence>
<organism evidence="1 2">
    <name type="scientific">Steccherinum ochraceum</name>
    <dbReference type="NCBI Taxonomy" id="92696"/>
    <lineage>
        <taxon>Eukaryota</taxon>
        <taxon>Fungi</taxon>
        <taxon>Dikarya</taxon>
        <taxon>Basidiomycota</taxon>
        <taxon>Agaricomycotina</taxon>
        <taxon>Agaricomycetes</taxon>
        <taxon>Polyporales</taxon>
        <taxon>Steccherinaceae</taxon>
        <taxon>Steccherinum</taxon>
    </lineage>
</organism>
<accession>A0A4R0RFN3</accession>
<gene>
    <name evidence="1" type="ORF">EIP91_008800</name>
</gene>
<keyword evidence="2" id="KW-1185">Reference proteome</keyword>
<reference evidence="1 2" key="1">
    <citation type="submission" date="2018-11" db="EMBL/GenBank/DDBJ databases">
        <title>Genome assembly of Steccherinum ochraceum LE-BIN_3174, the white-rot fungus of the Steccherinaceae family (The Residual Polyporoid clade, Polyporales, Basidiomycota).</title>
        <authorList>
            <person name="Fedorova T.V."/>
            <person name="Glazunova O.A."/>
            <person name="Landesman E.O."/>
            <person name="Moiseenko K.V."/>
            <person name="Psurtseva N.V."/>
            <person name="Savinova O.S."/>
            <person name="Shakhova N.V."/>
            <person name="Tyazhelova T.V."/>
            <person name="Vasina D.V."/>
        </authorList>
    </citation>
    <scope>NUCLEOTIDE SEQUENCE [LARGE SCALE GENOMIC DNA]</scope>
    <source>
        <strain evidence="1 2">LE-BIN_3174</strain>
    </source>
</reference>
<evidence type="ECO:0000313" key="2">
    <source>
        <dbReference type="Proteomes" id="UP000292702"/>
    </source>
</evidence>
<dbReference type="EMBL" id="RWJN01000494">
    <property type="protein sequence ID" value="TCD61194.1"/>
    <property type="molecule type" value="Genomic_DNA"/>
</dbReference>
<name>A0A4R0RFN3_9APHY</name>
<proteinExistence type="predicted"/>